<dbReference type="AlphaFoldDB" id="A0A1F7G8P7"/>
<evidence type="ECO:0000313" key="1">
    <source>
        <dbReference type="EMBL" id="OGK15273.1"/>
    </source>
</evidence>
<accession>A0A1F7G8P7</accession>
<organism evidence="1 2">
    <name type="scientific">Candidatus Roizmanbacteria bacterium RIFCSPHIGHO2_01_FULL_39_12c</name>
    <dbReference type="NCBI Taxonomy" id="1802031"/>
    <lineage>
        <taxon>Bacteria</taxon>
        <taxon>Candidatus Roizmaniibacteriota</taxon>
    </lineage>
</organism>
<gene>
    <name evidence="1" type="ORF">A2774_02510</name>
</gene>
<protein>
    <recommendedName>
        <fullName evidence="3">Ribbon-helix-helix protein CopG domain-containing protein</fullName>
    </recommendedName>
</protein>
<name>A0A1F7G8P7_9BACT</name>
<sequence>MNWIATNIRFPKDEYMELKMISAKKRESLSSLVRGAVKKTILKKTRPSPKEIMAKLDKISKIIGKSVPKDWDTVKVIREMRRHGS</sequence>
<dbReference type="Proteomes" id="UP000177208">
    <property type="component" value="Unassembled WGS sequence"/>
</dbReference>
<proteinExistence type="predicted"/>
<reference evidence="1 2" key="1">
    <citation type="journal article" date="2016" name="Nat. Commun.">
        <title>Thousands of microbial genomes shed light on interconnected biogeochemical processes in an aquifer system.</title>
        <authorList>
            <person name="Anantharaman K."/>
            <person name="Brown C.T."/>
            <person name="Hug L.A."/>
            <person name="Sharon I."/>
            <person name="Castelle C.J."/>
            <person name="Probst A.J."/>
            <person name="Thomas B.C."/>
            <person name="Singh A."/>
            <person name="Wilkins M.J."/>
            <person name="Karaoz U."/>
            <person name="Brodie E.L."/>
            <person name="Williams K.H."/>
            <person name="Hubbard S.S."/>
            <person name="Banfield J.F."/>
        </authorList>
    </citation>
    <scope>NUCLEOTIDE SEQUENCE [LARGE SCALE GENOMIC DNA]</scope>
</reference>
<evidence type="ECO:0008006" key="3">
    <source>
        <dbReference type="Google" id="ProtNLM"/>
    </source>
</evidence>
<evidence type="ECO:0000313" key="2">
    <source>
        <dbReference type="Proteomes" id="UP000177208"/>
    </source>
</evidence>
<comment type="caution">
    <text evidence="1">The sequence shown here is derived from an EMBL/GenBank/DDBJ whole genome shotgun (WGS) entry which is preliminary data.</text>
</comment>
<dbReference type="EMBL" id="MFZG01000039">
    <property type="protein sequence ID" value="OGK15273.1"/>
    <property type="molecule type" value="Genomic_DNA"/>
</dbReference>